<proteinExistence type="predicted"/>
<evidence type="ECO:0000313" key="2">
    <source>
        <dbReference type="EMBL" id="ACV27595.1"/>
    </source>
</evidence>
<organism evidence="2 3">
    <name type="scientific">Kangiella koreensis (strain DSM 16069 / JCM 12317 / KCTC 12182 / SW-125)</name>
    <dbReference type="NCBI Taxonomy" id="523791"/>
    <lineage>
        <taxon>Bacteria</taxon>
        <taxon>Pseudomonadati</taxon>
        <taxon>Pseudomonadota</taxon>
        <taxon>Gammaproteobacteria</taxon>
        <taxon>Kangiellales</taxon>
        <taxon>Kangiellaceae</taxon>
        <taxon>Kangiella</taxon>
    </lineage>
</organism>
<dbReference type="RefSeq" id="WP_015781200.1">
    <property type="nucleotide sequence ID" value="NC_013166.1"/>
</dbReference>
<dbReference type="STRING" id="523791.Kkor_2185"/>
<dbReference type="eggNOG" id="ENOG503452J">
    <property type="taxonomic scope" value="Bacteria"/>
</dbReference>
<feature type="chain" id="PRO_5002983605" evidence="1">
    <location>
        <begin position="21"/>
        <end position="270"/>
    </location>
</feature>
<dbReference type="EMBL" id="CP001707">
    <property type="protein sequence ID" value="ACV27595.1"/>
    <property type="molecule type" value="Genomic_DNA"/>
</dbReference>
<dbReference type="HOGENOM" id="CLU_1010804_0_0_6"/>
<sequence>MKAIIAFFISLAFFSTTTQAEDYYFEVPHPSGGGSQSYPGLDLSNAKKIKIKASNSYYDPMMKIDELEIVFENASNFKASNFKYTNGSFRAIVEDVWIYRKVFVEVMAPEPLASNEDIYVSLNVVEFEGVLDDVNMSHGQPIYDAHGFLEDVTPDVLVDQETIVLDGKNMTIQLFKRAKSGMEGEGFKLVTNWHGYGQRTVYLPAPFPTSEAHMFNAIGIEIESNQMPDGFIDHLIAIKYEDAFGGYSQTTPMEPLAPLIDQAYGYYPWP</sequence>
<reference evidence="2 3" key="1">
    <citation type="journal article" date="2009" name="Stand. Genomic Sci.">
        <title>Complete genome sequence of Kangiella koreensis type strain (SW-125).</title>
        <authorList>
            <person name="Han C."/>
            <person name="Sikorski J."/>
            <person name="Lapidus A."/>
            <person name="Nolan M."/>
            <person name="Glavina Del Rio T."/>
            <person name="Tice H."/>
            <person name="Cheng J.F."/>
            <person name="Lucas S."/>
            <person name="Chen F."/>
            <person name="Copeland A."/>
            <person name="Ivanova N."/>
            <person name="Mavromatis K."/>
            <person name="Ovchinnikova G."/>
            <person name="Pati A."/>
            <person name="Bruce D."/>
            <person name="Goodwin L."/>
            <person name="Pitluck S."/>
            <person name="Chen A."/>
            <person name="Palaniappan K."/>
            <person name="Land M."/>
            <person name="Hauser L."/>
            <person name="Chang Y.J."/>
            <person name="Jeffries C.D."/>
            <person name="Chain P."/>
            <person name="Saunders E."/>
            <person name="Brettin T."/>
            <person name="Goker M."/>
            <person name="Tindall B.J."/>
            <person name="Bristow J."/>
            <person name="Eisen J.A."/>
            <person name="Markowitz V."/>
            <person name="Hugenholtz P."/>
            <person name="Kyrpides N.C."/>
            <person name="Klenk H.P."/>
            <person name="Detter J.C."/>
        </authorList>
    </citation>
    <scope>NUCLEOTIDE SEQUENCE [LARGE SCALE GENOMIC DNA]</scope>
    <source>
        <strain evidence="3">DSM 16069 / KCTC 12182 / SW-125</strain>
    </source>
</reference>
<dbReference type="OrthoDB" id="5699594at2"/>
<dbReference type="AlphaFoldDB" id="C7R7R2"/>
<protein>
    <submittedName>
        <fullName evidence="2">Uncharacterized protein</fullName>
    </submittedName>
</protein>
<gene>
    <name evidence="2" type="ordered locus">Kkor_2185</name>
</gene>
<keyword evidence="1" id="KW-0732">Signal</keyword>
<dbReference type="InParanoid" id="C7R7R2"/>
<evidence type="ECO:0000256" key="1">
    <source>
        <dbReference type="SAM" id="SignalP"/>
    </source>
</evidence>
<dbReference type="Proteomes" id="UP000001231">
    <property type="component" value="Chromosome"/>
</dbReference>
<accession>C7R7R2</accession>
<keyword evidence="3" id="KW-1185">Reference proteome</keyword>
<dbReference type="KEGG" id="kko:Kkor_2185"/>
<feature type="signal peptide" evidence="1">
    <location>
        <begin position="1"/>
        <end position="20"/>
    </location>
</feature>
<name>C7R7R2_KANKD</name>
<evidence type="ECO:0000313" key="3">
    <source>
        <dbReference type="Proteomes" id="UP000001231"/>
    </source>
</evidence>